<name>A0A9W9CNN8_9PLEO</name>
<evidence type="ECO:0000313" key="3">
    <source>
        <dbReference type="Proteomes" id="UP001140560"/>
    </source>
</evidence>
<organism evidence="2 3">
    <name type="scientific">Neocucurbitaria cava</name>
    <dbReference type="NCBI Taxonomy" id="798079"/>
    <lineage>
        <taxon>Eukaryota</taxon>
        <taxon>Fungi</taxon>
        <taxon>Dikarya</taxon>
        <taxon>Ascomycota</taxon>
        <taxon>Pezizomycotina</taxon>
        <taxon>Dothideomycetes</taxon>
        <taxon>Pleosporomycetidae</taxon>
        <taxon>Pleosporales</taxon>
        <taxon>Pleosporineae</taxon>
        <taxon>Cucurbitariaceae</taxon>
        <taxon>Neocucurbitaria</taxon>
    </lineage>
</organism>
<accession>A0A9W9CNN8</accession>
<feature type="region of interest" description="Disordered" evidence="1">
    <location>
        <begin position="345"/>
        <end position="408"/>
    </location>
</feature>
<feature type="compositionally biased region" description="Basic and acidic residues" evidence="1">
    <location>
        <begin position="261"/>
        <end position="271"/>
    </location>
</feature>
<feature type="compositionally biased region" description="Basic residues" evidence="1">
    <location>
        <begin position="29"/>
        <end position="44"/>
    </location>
</feature>
<feature type="region of interest" description="Disordered" evidence="1">
    <location>
        <begin position="463"/>
        <end position="492"/>
    </location>
</feature>
<feature type="region of interest" description="Disordered" evidence="1">
    <location>
        <begin position="299"/>
        <end position="329"/>
    </location>
</feature>
<protein>
    <submittedName>
        <fullName evidence="2">Uncharacterized protein</fullName>
    </submittedName>
</protein>
<feature type="compositionally biased region" description="Basic residues" evidence="1">
    <location>
        <begin position="138"/>
        <end position="147"/>
    </location>
</feature>
<feature type="compositionally biased region" description="Basic and acidic residues" evidence="1">
    <location>
        <begin position="56"/>
        <end position="74"/>
    </location>
</feature>
<feature type="compositionally biased region" description="Basic and acidic residues" evidence="1">
    <location>
        <begin position="110"/>
        <end position="122"/>
    </location>
</feature>
<dbReference type="OrthoDB" id="2537141at2759"/>
<feature type="region of interest" description="Disordered" evidence="1">
    <location>
        <begin position="1"/>
        <end position="151"/>
    </location>
</feature>
<feature type="compositionally biased region" description="Polar residues" evidence="1">
    <location>
        <begin position="394"/>
        <end position="407"/>
    </location>
</feature>
<keyword evidence="3" id="KW-1185">Reference proteome</keyword>
<gene>
    <name evidence="2" type="ORF">N0V83_003978</name>
</gene>
<feature type="compositionally biased region" description="Basic and acidic residues" evidence="1">
    <location>
        <begin position="349"/>
        <end position="361"/>
    </location>
</feature>
<evidence type="ECO:0000313" key="2">
    <source>
        <dbReference type="EMBL" id="KAJ4372204.1"/>
    </source>
</evidence>
<sequence>MDIRRWLEETVQPEHLSSLPGNTIAASFCHKKPGPTTSKRHRREQSKSDSSLLDPPLREKPPTRKQKRTAEASTDHSAGSEASHPTHSETTESDVSSHRYARRPRRKTHPERYEPSSKAVKERGKHAYRSRKGESNKSQRKSKRKKCEKACSGTVQCFHAKNVSGDRLTLKPREQLGLFNKGKTSMAVKGRGLPDLVFSEMKFLQQQKDQPELIPEAEPPKKKRKSNYTHTKEDEISAFFTSVRPVLAEKDGNIQAKGTSRTHDTSLELRHRERGRSSLAVEDATPTVPTIEVSDKASYLGFGSRGPRHESTSVVSWSDSTREPSTKPALARTKHVLYFRRLDSINPGEHGKTTDKQDVSFKRPAPLSSGPRRTNGTSERFEVSSLAPSRQRVSRSQSHPRYTSSPRRVNLVDRAAKFRSTDTIDSPSSMPPVAPVHAAAIDARQVQVADEYNASKFRAASIASPGASSTYRQPTLDGEDTDAGFNPQTSSDLGRVIQKCNSTFHERRRAATPQRRHPMPEILSRFADEAESQSSRGFMLYPANHRTPIVRFAGVENRAPPLTSLAGPSIYEQQAQRQQLPLQPMAEENFLQDTDIAQECFDETEDMGCGTQNWEESPEDGSSWSPFEVPWSFAGACPMQTVGSDVRHGGAPRPLLPAGQPHYEIFRQF</sequence>
<feature type="region of interest" description="Disordered" evidence="1">
    <location>
        <begin position="256"/>
        <end position="283"/>
    </location>
</feature>
<evidence type="ECO:0000256" key="1">
    <source>
        <dbReference type="SAM" id="MobiDB-lite"/>
    </source>
</evidence>
<feature type="region of interest" description="Disordered" evidence="1">
    <location>
        <begin position="207"/>
        <end position="231"/>
    </location>
</feature>
<feature type="compositionally biased region" description="Basic residues" evidence="1">
    <location>
        <begin position="99"/>
        <end position="109"/>
    </location>
</feature>
<comment type="caution">
    <text evidence="2">The sequence shown here is derived from an EMBL/GenBank/DDBJ whole genome shotgun (WGS) entry which is preliminary data.</text>
</comment>
<dbReference type="Proteomes" id="UP001140560">
    <property type="component" value="Unassembled WGS sequence"/>
</dbReference>
<dbReference type="AlphaFoldDB" id="A0A9W9CNN8"/>
<reference evidence="2" key="1">
    <citation type="submission" date="2022-10" db="EMBL/GenBank/DDBJ databases">
        <title>Tapping the CABI collections for fungal endophytes: first genome assemblies for Collariella, Neodidymelliopsis, Ascochyta clinopodiicola, Didymella pomorum, Didymosphaeria variabile, Neocosmospora piperis and Neocucurbitaria cava.</title>
        <authorList>
            <person name="Hill R."/>
        </authorList>
    </citation>
    <scope>NUCLEOTIDE SEQUENCE</scope>
    <source>
        <strain evidence="2">IMI 356814</strain>
    </source>
</reference>
<proteinExistence type="predicted"/>
<dbReference type="EMBL" id="JAPEUY010000006">
    <property type="protein sequence ID" value="KAJ4372204.1"/>
    <property type="molecule type" value="Genomic_DNA"/>
</dbReference>